<feature type="disulfide bond" evidence="22">
    <location>
        <begin position="482"/>
        <end position="496"/>
    </location>
</feature>
<dbReference type="InterPro" id="IPR056558">
    <property type="entry name" value="LAMB1-4_helical"/>
</dbReference>
<feature type="coiled-coil region" evidence="23">
    <location>
        <begin position="1740"/>
        <end position="1806"/>
    </location>
</feature>
<evidence type="ECO:0000256" key="16">
    <source>
        <dbReference type="ARBA" id="ARBA00075415"/>
    </source>
</evidence>
<dbReference type="CDD" id="cd00055">
    <property type="entry name" value="EGF_Lam"/>
    <property type="match status" value="25"/>
</dbReference>
<evidence type="ECO:0000256" key="24">
    <source>
        <dbReference type="SAM" id="SignalP"/>
    </source>
</evidence>
<keyword evidence="5 24" id="KW-0732">Signal</keyword>
<dbReference type="FunFam" id="2.10.25.10:FF:000065">
    <property type="entry name" value="Laminin subunit beta 1"/>
    <property type="match status" value="2"/>
</dbReference>
<comment type="caution">
    <text evidence="22">Lacks conserved residue(s) required for the propagation of feature annotation.</text>
</comment>
<dbReference type="PRINTS" id="PR00011">
    <property type="entry name" value="EGFLAMININ"/>
</dbReference>
<dbReference type="FunFam" id="2.60.120.260:FF:000010">
    <property type="entry name" value="Laminin subunit beta 1"/>
    <property type="match status" value="1"/>
</dbReference>
<feature type="coiled-coil region" evidence="23">
    <location>
        <begin position="2928"/>
        <end position="2995"/>
    </location>
</feature>
<feature type="disulfide bond" evidence="22">
    <location>
        <begin position="918"/>
        <end position="930"/>
    </location>
</feature>
<dbReference type="Pfam" id="PF24999">
    <property type="entry name" value="LAMB4"/>
    <property type="match status" value="1"/>
</dbReference>
<evidence type="ECO:0000256" key="4">
    <source>
        <dbReference type="ARBA" id="ARBA00022553"/>
    </source>
</evidence>
<dbReference type="Pfam" id="PF21199">
    <property type="entry name" value="LAMININ_IV_B"/>
    <property type="match status" value="2"/>
</dbReference>
<keyword evidence="11" id="KW-0325">Glycoprotein</keyword>
<comment type="subunit">
    <text evidence="13">Laminin is a complex glycoprotein, consisting of three different polypeptide chains (alpha, beta, gamma), which are bound to each other by disulfide bonds into a cross-shaped molecule comprising one long and three short arms with globules at each end. Beta-1 is a subunit of laminin-1 (laminin-111 or EHS laminin), laminin-2 (laminin-211 or merosin), laminin-6 (laminin-311 or K-laminin), laminin-8 (laminin-411), laminin-10 (laminin-511) and laminin-12 (laminin-213). Interacts with ITGB1.</text>
</comment>
<feature type="domain" description="Laminin EGF-like" evidence="25">
    <location>
        <begin position="2083"/>
        <end position="2141"/>
    </location>
</feature>
<feature type="disulfide bond" evidence="22">
    <location>
        <begin position="2819"/>
        <end position="2836"/>
    </location>
</feature>
<feature type="coiled-coil region" evidence="23">
    <location>
        <begin position="3142"/>
        <end position="3197"/>
    </location>
</feature>
<feature type="domain" description="Laminin EGF-like" evidence="25">
    <location>
        <begin position="2712"/>
        <end position="2768"/>
    </location>
</feature>
<evidence type="ECO:0000256" key="10">
    <source>
        <dbReference type="ARBA" id="ARBA00023157"/>
    </source>
</evidence>
<feature type="disulfide bond" evidence="22">
    <location>
        <begin position="2459"/>
        <end position="2476"/>
    </location>
</feature>
<evidence type="ECO:0000256" key="7">
    <source>
        <dbReference type="ARBA" id="ARBA00022869"/>
    </source>
</evidence>
<feature type="domain" description="Laminin EGF-like" evidence="25">
    <location>
        <begin position="2457"/>
        <end position="2504"/>
    </location>
</feature>
<feature type="domain" description="Laminin EGF-like" evidence="25">
    <location>
        <begin position="2769"/>
        <end position="2816"/>
    </location>
</feature>
<dbReference type="GO" id="GO:0007411">
    <property type="term" value="P:axon guidance"/>
    <property type="evidence" value="ECO:0007669"/>
    <property type="project" value="TreeGrafter"/>
</dbReference>
<dbReference type="FunFam" id="2.10.25.10:FF:000280">
    <property type="entry name" value="Laminin subunit beta 4"/>
    <property type="match status" value="1"/>
</dbReference>
<feature type="disulfide bond" evidence="22">
    <location>
        <begin position="2526"/>
        <end position="2535"/>
    </location>
</feature>
<feature type="disulfide bond" evidence="22">
    <location>
        <begin position="2215"/>
        <end position="2224"/>
    </location>
</feature>
<dbReference type="FunFam" id="2.10.25.10:FF:000130">
    <property type="entry name" value="Laminin subunit beta 1"/>
    <property type="match status" value="2"/>
</dbReference>
<keyword evidence="7" id="KW-0084">Basement membrane</keyword>
<feature type="non-terminal residue" evidence="28">
    <location>
        <position position="3425"/>
    </location>
</feature>
<dbReference type="InterPro" id="IPR013015">
    <property type="entry name" value="Laminin_IV_B"/>
</dbReference>
<evidence type="ECO:0000256" key="6">
    <source>
        <dbReference type="ARBA" id="ARBA00022737"/>
    </source>
</evidence>
<evidence type="ECO:0000256" key="2">
    <source>
        <dbReference type="ARBA" id="ARBA00022525"/>
    </source>
</evidence>
<dbReference type="FunFam" id="2.10.25.10:FF:000145">
    <property type="entry name" value="Laminin subunit beta 1"/>
    <property type="match status" value="1"/>
</dbReference>
<evidence type="ECO:0000256" key="20">
    <source>
        <dbReference type="ARBA" id="ARBA00083431"/>
    </source>
</evidence>
<feature type="disulfide bond" evidence="22">
    <location>
        <begin position="2741"/>
        <end position="2750"/>
    </location>
</feature>
<dbReference type="FunFam" id="2.10.25.10:FF:000135">
    <property type="entry name" value="Laminin subunit beta 4"/>
    <property type="match status" value="4"/>
</dbReference>
<evidence type="ECO:0000256" key="12">
    <source>
        <dbReference type="ARBA" id="ARBA00023292"/>
    </source>
</evidence>
<dbReference type="OrthoDB" id="5985440at2759"/>
<dbReference type="FunFam" id="2.170.300.10:FF:000001">
    <property type="entry name" value="Laminin subunit beta-1"/>
    <property type="match status" value="2"/>
</dbReference>
<dbReference type="Proteomes" id="UP000727407">
    <property type="component" value="Unassembled WGS sequence"/>
</dbReference>
<feature type="disulfide bond" evidence="22">
    <location>
        <begin position="1182"/>
        <end position="1199"/>
    </location>
</feature>
<keyword evidence="10 22" id="KW-1015">Disulfide bond</keyword>
<feature type="domain" description="Laminin EGF-like" evidence="25">
    <location>
        <begin position="2142"/>
        <end position="2193"/>
    </location>
</feature>
<dbReference type="SMART" id="SM00136">
    <property type="entry name" value="LamNT"/>
    <property type="match status" value="2"/>
</dbReference>
<feature type="disulfide bond" evidence="22">
    <location>
        <begin position="1152"/>
        <end position="1161"/>
    </location>
</feature>
<feature type="coiled-coil region" evidence="23">
    <location>
        <begin position="1512"/>
        <end position="1567"/>
    </location>
</feature>
<sequence length="3425" mass="380236">MVRRWLSAVLLLLLVVQAHLQEECERSSCHPTLGDLMVGRAAQLSASSTCGLNGPQNYCILGYLEEEQKCFTCNSRSPYNRYNNPNSHQIENIITTFEPERKMKWWQSENGVHQVSIQLDLETMFQFSHLVMTFKSFRPAAMLVERSKDFGRTWKVFRYFSADCAADFPRISSGPAEAIDDLICDNRYSGAEPSTDGEVVLKALDPNFHIENPFDPIIQDLISITNLRVNFTRLLTLGDDLLGRKKRNPQDKYYYALYEMVVRGSCFCNGHSSQCMPVYNTRGDSLNEPGMVHGRCVCLHNTMGNNCEKCQDFYNDAPWRPAGSTDPHVCRRCNCNGHSERCHFDLQRYRNTGQVSGGVCEDCRNNRIGAQCERCKPHYYKDPLRSLNDPYACIPCACHSAGSVDAGLCDPVSGQCVCKQNVEGEHCDRCKIGFYRLSQEDTNGCQRCMCNFLGTLSTSPCDQNTGQCICDQFAHGPECDQCVPGYWGLGNTVYGCLACDCDIGGAFTTLCDSENGQCRCRANMVGRRCSEPAPGYFLAPLDFYLYEAEIAIPLDTKCSSHLVKPSASPGPPVNPITSHPLPRCPHGTIVREPTPQPYYEPEPTVQEPYVPNPTEPSTYENFQPPVAYYTSPPAVTLPSCVNYFRSRGYDVEFRDGRFVVVKRERRRKRRQGQFTIPLQPGSLHQVILRPHTPDEPISWTGPGVVRVQDGAGLRFIVTNIPLTLNYHFVVRYEPQSTDDWTASVKIVPLGSPNENCPFDPSEKRFTLPGTSRAAILDPSVCLSTGTRYHVDITFENPDRYCSSHILIDSMGLIPKMESLPNFCSDVTLTQYQHYRCVELGAQAGEQTLPEVCENLIASMSVYIHNGAIPCRCNPEGSFGSSCSKFRGQCDCRPNVVGRCCDTCAPMTYGFGQNGCSPCNCEPQGSKAEFCDHKTGQCQCHHGITGRRCDRCLPGYYGFPNCKRCQCNELADLCDQITGVCLNCREHSTGPQCERCVEGYFGDPVIREPCKPCLCPDVKGSGRFFAHSCENDPNSLTLTCQCRMGHQGFKCDKCAPGYYGNLLLAGATCKECPCNNNIDPNDGEACDALTGQCLRCLHNTYGPQCQTCKPGYYGNALLQDCRECSCDQQGTDVTKCPLGSPCICDQVTGQCPCQWGVVGVQCDRCEDGYWNLSGNSGCQRCNCHASHSVSNLCDKITGQCPCETGYGGKQCKECAANHFGNPDIQCISCDCDMQGSEYPGCDPDTGECLCRSGVSGNFCEKCAPGHEQVFPACEPCHPCYHLWGTNVTDISQAIDSMKVLLSKYEGTLSLSDRRHQEKIQKLTEKLQSLVSMLGYDRDDLRSVENFLNKIRNLTETTDPNTIIVDPSKLLETEIDHIYHEFKRLLDDLQKKIEAGQSIDLKKLNDNLEKIRKLHAGFLKDEERVKKARNKIDTSRQTRQDIKKELTKCQLRPLDVLEKKVKGLSVTKLNEEICGAPGDEDCEKAVCGGALCGKCGGPSCTGSLPVALNATDTAKKIKAGIQSLLQNLTEAETKVKDIKNMNRDVKTKAQNMKDKVLRNKNKFEKAKNETKKLIERVREYLSTETMEPEDIDKVASAVLAIKLPSSPDEIRRMIQDIQKIMENFTHITEDLKELADQAKLATDLKNKAEEILNRTKETDISDIEKVINETAQLHNKIKKKLNETQDNINVTDKLLDQSTTKLNNAEENLNTPQPKTLQKEIEALKNKTEMNRAQALEAKTAADAALDNATDANKDLEAVEEQLKKLKNNTQGLNDTTTEHLKNITMEAENMAKDVENKMKQIEGVENVTIQLNLEAEFHFTHLIMTFKTFRPAAMVIERSADFGKTWQVYRYFAYDCESSFSLISRGPMKKVDDVICDSRYSDIEPSTEGEVIFRVLDPAFRIEDPYSPRIQNMLKITNLRVKFTKLHTLGDNLLDSRIEIKEKYYYAIYDMVVRGNCFCYGHASECAPIDGAGEVVDGMVHGHCMCNHNTMGLNCELCQDFYHDLPWRPAEGRNTNACKKCNCNHHSTSCHFDMAVYQASGNVSGGVCDDCQHNTMGHHCEQCNPFYYQHPERDIRDPNICESCDCDPVGSLNGGICDALTDVSLGLIAGQCRCKLNVEGERCDQCKQGHYGLSDDPLGCKACTCNSVGTIPGGSPCDTFSGNCYCKRLVMGRDCDQCLPQHWGLSNDMDGCRPCDCDAGGALNNDCSPETGFCHCREHMTGRRCDQVESGFYFVALDHYVYEAEDANFGPGVTVVQRPHPQDRNPTWTGIGFVNVPEGAYLEFSIDNIPFSMEYDILIRYEPQLPEQWEEVLMTVIRPHVITADSRCANTMPDDDNQMVSLHPGSRYVVLPRPVCFEEGLNYTVRLSLPLYSTNSDIQSPYTLIDSLVLMPHCKNLDIFTGSVSEGGDLVTNSAWDTFQRYRCLENSQSVVKTPMPDICKNYIFSVSALLHQGAKACQCDPQGSLSTVCDPNGGQCQCRPNVVGRNCDKCAPSTFLFGPQGCRPCECDPQGSVHAFCHEATGQCECIPGAYGRQCDRCLPGHWGFPNCRPCTCNGHAEQCDPQTGQCLLCREHTTGHNCERCLPEYYGDPVLGFGDHCRPCMCPDGPGSSRQFAGACYKSRDSHLVNCVCKQGYKGARCDECSPGYYGNPHEAGGECRACQCSNNIDMMDPGSCDARTGVCLKCLYHTEGETCSHCKLGYYGDALTKDCRRCVCNHIGTRQDTCPSVGECHCDQNNGQCQCLPNVVGQHCDLCAPDTWNIASGRGCEACDCDPNHSSGTACNEISGQCMCKPGFGGRTCRECRELFWGNPEVKCHACDCDPRGIVEQQCNKATGHCVCVEGVSGPRCDTCARGYFGEFPHCERCHQCFAEWDVIVGDLTNQTHRLVQKVNTIKSNGVTGPYKDTINNMERSANSIRELLAQNPATQPLTEIQSLLEQATSLMAEMNEKLNQTEELLSQISENSTDSKLETLSEEAQKLQRTVKDLQDQVEFMKNSDVRGALDSVKKHMQESEAAEARVNVSISDPESLVEQSASLRNYTESMMNETKEEFERKQDEHTKALDDLAGQLETLDLSELSEKTCGSRAGSEACADSPCGGLGCLDAEGNRKCGGEGCNGLTTLAHNAWQKAKDFDQDIVSAMEEVDKLSKMVSEAKVKADEAKLNAQEVLQKTNATKQRVDNSNEELRRLIKQIRDFLTQEGADLESIEAVANEVLQMQMPTTPAQLQNLTADIRERVASLSDVADILNQSAADIERAENLLEQARKARKEASDVKSTAELVQEALDQAEKAQTAVTEALKQATNDIKGTQALIVSVESETADSEFKLSNATQRLLQLEKDVALLKEKALNTATTVEMAEKDTDSATQLAEQIKKDLDTELKDKYGTVEGLITEKAQGVADAKKRAEMLQEEAKELLLQASEKLQLLK</sequence>
<dbReference type="EMBL" id="QNUK01000021">
    <property type="protein sequence ID" value="KAF5907508.1"/>
    <property type="molecule type" value="Genomic_DNA"/>
</dbReference>
<evidence type="ECO:0000259" key="26">
    <source>
        <dbReference type="PROSITE" id="PS51116"/>
    </source>
</evidence>
<evidence type="ECO:0000256" key="17">
    <source>
        <dbReference type="ARBA" id="ARBA00076920"/>
    </source>
</evidence>
<feature type="domain" description="Laminin EGF-like" evidence="25">
    <location>
        <begin position="1071"/>
        <end position="1122"/>
    </location>
</feature>
<feature type="coiled-coil region" evidence="23">
    <location>
        <begin position="1629"/>
        <end position="1706"/>
    </location>
</feature>
<dbReference type="GO" id="GO:0005606">
    <property type="term" value="C:laminin-1 complex"/>
    <property type="evidence" value="ECO:0007669"/>
    <property type="project" value="UniProtKB-ARBA"/>
</dbReference>
<dbReference type="PROSITE" id="PS51117">
    <property type="entry name" value="LAMININ_NTER"/>
    <property type="match status" value="2"/>
</dbReference>
<dbReference type="FunFam" id="2.10.25.10:FF:000105">
    <property type="entry name" value="laminin subunit gamma-1"/>
    <property type="match status" value="1"/>
</dbReference>
<feature type="disulfide bond" evidence="22">
    <location>
        <begin position="1230"/>
        <end position="1247"/>
    </location>
</feature>
<feature type="disulfide bond" evidence="22">
    <location>
        <begin position="2817"/>
        <end position="2829"/>
    </location>
</feature>
<feature type="domain" description="Laminin EGF-like" evidence="25">
    <location>
        <begin position="1228"/>
        <end position="1274"/>
    </location>
</feature>
<dbReference type="SUPFAM" id="SSF57196">
    <property type="entry name" value="EGF/Laminin"/>
    <property type="match status" value="26"/>
</dbReference>
<feature type="disulfide bond" evidence="22">
    <location>
        <begin position="2505"/>
        <end position="2517"/>
    </location>
</feature>
<feature type="disulfide bond" evidence="22">
    <location>
        <begin position="1249"/>
        <end position="1258"/>
    </location>
</feature>
<feature type="disulfide bond" evidence="22">
    <location>
        <begin position="1180"/>
        <end position="1192"/>
    </location>
</feature>
<evidence type="ECO:0000256" key="3">
    <source>
        <dbReference type="ARBA" id="ARBA00022530"/>
    </source>
</evidence>
<dbReference type="Gene3D" id="2.170.300.10">
    <property type="entry name" value="Tie2 ligand-binding domain superfamily"/>
    <property type="match status" value="3"/>
</dbReference>
<dbReference type="FunFam" id="2.10.25.10:FF:000083">
    <property type="entry name" value="Laminin subunit alpha"/>
    <property type="match status" value="1"/>
</dbReference>
<feature type="disulfide bond" evidence="22">
    <location>
        <begin position="1228"/>
        <end position="1240"/>
    </location>
</feature>
<keyword evidence="4" id="KW-0597">Phosphoprotein</keyword>
<feature type="disulfide bond" evidence="22">
    <location>
        <begin position="2771"/>
        <end position="2788"/>
    </location>
</feature>
<feature type="domain" description="Laminin EGF-like" evidence="25">
    <location>
        <begin position="918"/>
        <end position="963"/>
    </location>
</feature>
<feature type="domain" description="Laminin EGF-like" evidence="25">
    <location>
        <begin position="964"/>
        <end position="1011"/>
    </location>
</feature>
<feature type="disulfide bond" evidence="22">
    <location>
        <begin position="983"/>
        <end position="992"/>
    </location>
</feature>
<dbReference type="Gene3D" id="2.10.25.10">
    <property type="entry name" value="Laminin"/>
    <property type="match status" value="20"/>
</dbReference>
<dbReference type="Pfam" id="PF00053">
    <property type="entry name" value="EGF_laminin"/>
    <property type="match status" value="22"/>
</dbReference>
<dbReference type="InterPro" id="IPR008211">
    <property type="entry name" value="Laminin_N"/>
</dbReference>
<feature type="coiled-coil region" evidence="23">
    <location>
        <begin position="3245"/>
        <end position="3345"/>
    </location>
</feature>
<dbReference type="Gene3D" id="2.60.120.260">
    <property type="entry name" value="Galactose-binding domain-like"/>
    <property type="match status" value="2"/>
</dbReference>
<feature type="disulfide bond" evidence="22">
    <location>
        <begin position="418"/>
        <end position="427"/>
    </location>
</feature>
<keyword evidence="6" id="KW-0677">Repeat</keyword>
<keyword evidence="2" id="KW-0964">Secreted</keyword>
<protein>
    <recommendedName>
        <fullName evidence="14">Laminin subunit beta-1</fullName>
    </recommendedName>
    <alternativeName>
        <fullName evidence="17">Laminin B1 chain</fullName>
    </alternativeName>
    <alternativeName>
        <fullName evidence="15">Laminin-1 subunit beta</fullName>
    </alternativeName>
    <alternativeName>
        <fullName evidence="19">Laminin-10 subunit beta</fullName>
    </alternativeName>
    <alternativeName>
        <fullName evidence="16">Laminin-12 subunit beta</fullName>
    </alternativeName>
    <alternativeName>
        <fullName evidence="20">Laminin-2 subunit beta</fullName>
    </alternativeName>
    <alternativeName>
        <fullName evidence="18">Laminin-6 subunit beta</fullName>
    </alternativeName>
    <alternativeName>
        <fullName evidence="21">Laminin-8 subunit beta</fullName>
    </alternativeName>
</protein>
<evidence type="ECO:0000256" key="13">
    <source>
        <dbReference type="ARBA" id="ARBA00065312"/>
    </source>
</evidence>
<evidence type="ECO:0000256" key="21">
    <source>
        <dbReference type="ARBA" id="ARBA00083813"/>
    </source>
</evidence>
<name>A0A8J4UG56_CLAMG</name>
<organism evidence="28 29">
    <name type="scientific">Clarias magur</name>
    <name type="common">Asian catfish</name>
    <name type="synonym">Macropteronotus magur</name>
    <dbReference type="NCBI Taxonomy" id="1594786"/>
    <lineage>
        <taxon>Eukaryota</taxon>
        <taxon>Metazoa</taxon>
        <taxon>Chordata</taxon>
        <taxon>Craniata</taxon>
        <taxon>Vertebrata</taxon>
        <taxon>Euteleostomi</taxon>
        <taxon>Actinopterygii</taxon>
        <taxon>Neopterygii</taxon>
        <taxon>Teleostei</taxon>
        <taxon>Ostariophysi</taxon>
        <taxon>Siluriformes</taxon>
        <taxon>Clariidae</taxon>
        <taxon>Clarias</taxon>
    </lineage>
</organism>
<dbReference type="FunFam" id="2.10.25.10:FF:000011">
    <property type="entry name" value="Cadherin EGF LAG seven-pass G-type receptor"/>
    <property type="match status" value="3"/>
</dbReference>
<dbReference type="Pfam" id="PF23219">
    <property type="entry name" value="LAMB1"/>
    <property type="match status" value="2"/>
</dbReference>
<keyword evidence="9 23" id="KW-0175">Coiled coil</keyword>
<feature type="domain" description="Laminin EGF-like" evidence="25">
    <location>
        <begin position="2817"/>
        <end position="2863"/>
    </location>
</feature>
<dbReference type="FunFam" id="2.10.25.10:FF:000084">
    <property type="entry name" value="Laminin subunit alpha 3"/>
    <property type="match status" value="2"/>
</dbReference>
<feature type="disulfide bond" evidence="22">
    <location>
        <begin position="2165"/>
        <end position="2174"/>
    </location>
</feature>
<feature type="domain" description="Laminin EGF-like" evidence="25">
    <location>
        <begin position="2551"/>
        <end position="2600"/>
    </location>
</feature>
<feature type="domain" description="Laminin EGF-like" evidence="25">
    <location>
        <begin position="1956"/>
        <end position="2019"/>
    </location>
</feature>
<feature type="disulfide bond" evidence="22">
    <location>
        <begin position="363"/>
        <end position="372"/>
    </location>
</feature>
<feature type="coiled-coil region" evidence="23">
    <location>
        <begin position="3389"/>
        <end position="3423"/>
    </location>
</feature>
<dbReference type="InterPro" id="IPR000742">
    <property type="entry name" value="EGF"/>
</dbReference>
<keyword evidence="8" id="KW-0130">Cell adhesion</keyword>
<keyword evidence="29" id="KW-1185">Reference proteome</keyword>
<dbReference type="SMART" id="SM00181">
    <property type="entry name" value="EGF"/>
    <property type="match status" value="16"/>
</dbReference>
<feature type="disulfide bond" evidence="22">
    <location>
        <begin position="2478"/>
        <end position="2487"/>
    </location>
</feature>
<feature type="disulfide bond" evidence="22">
    <location>
        <begin position="1985"/>
        <end position="1994"/>
    </location>
</feature>
<feature type="disulfide bond" evidence="22">
    <location>
        <begin position="470"/>
        <end position="479"/>
    </location>
</feature>
<feature type="disulfide bond" evidence="22">
    <location>
        <begin position="891"/>
        <end position="900"/>
    </location>
</feature>
<comment type="caution">
    <text evidence="28">The sequence shown here is derived from an EMBL/GenBank/DDBJ whole genome shotgun (WGS) entry which is preliminary data.</text>
</comment>
<feature type="domain" description="Laminin EGF-like" evidence="25">
    <location>
        <begin position="448"/>
        <end position="498"/>
    </location>
</feature>
<feature type="disulfide bond" evidence="22">
    <location>
        <begin position="939"/>
        <end position="948"/>
    </location>
</feature>
<evidence type="ECO:0000256" key="11">
    <source>
        <dbReference type="ARBA" id="ARBA00023180"/>
    </source>
</evidence>
<feature type="disulfide bond" evidence="22">
    <location>
        <begin position="2790"/>
        <end position="2799"/>
    </location>
</feature>
<feature type="domain" description="Laminin EGF-like" evidence="25">
    <location>
        <begin position="333"/>
        <end position="395"/>
    </location>
</feature>
<gene>
    <name evidence="28" type="primary">lamb1a</name>
    <name evidence="28" type="ORF">DAT39_002698</name>
</gene>
<feature type="chain" id="PRO_5035188832" description="Laminin subunit beta-1" evidence="24">
    <location>
        <begin position="21"/>
        <end position="3425"/>
    </location>
</feature>
<dbReference type="PROSITE" id="PS51116">
    <property type="entry name" value="LAMININ_IVB"/>
    <property type="match status" value="2"/>
</dbReference>
<dbReference type="Pfam" id="PF00055">
    <property type="entry name" value="Laminin_N"/>
    <property type="match status" value="2"/>
</dbReference>
<evidence type="ECO:0000256" key="23">
    <source>
        <dbReference type="SAM" id="Coils"/>
    </source>
</evidence>
<dbReference type="GO" id="GO:0016477">
    <property type="term" value="P:cell migration"/>
    <property type="evidence" value="ECO:0007669"/>
    <property type="project" value="TreeGrafter"/>
</dbReference>
<dbReference type="InterPro" id="IPR056863">
    <property type="entry name" value="LMN_ATRN_NET-like_EGF"/>
</dbReference>
<evidence type="ECO:0000256" key="1">
    <source>
        <dbReference type="ARBA" id="ARBA00004302"/>
    </source>
</evidence>
<comment type="subcellular location">
    <subcellularLocation>
        <location evidence="1">Secreted</location>
        <location evidence="1">Extracellular space</location>
        <location evidence="1">Extracellular matrix</location>
        <location evidence="1">Basement membrane</location>
    </subcellularLocation>
</comment>
<dbReference type="PROSITE" id="PS50027">
    <property type="entry name" value="EGF_LAM_2"/>
    <property type="match status" value="20"/>
</dbReference>
<evidence type="ECO:0000259" key="25">
    <source>
        <dbReference type="PROSITE" id="PS50027"/>
    </source>
</evidence>
<dbReference type="Pfam" id="PF24973">
    <property type="entry name" value="EGF_LMN_ATRN"/>
    <property type="match status" value="4"/>
</dbReference>
<dbReference type="FunFam" id="2.10.25.10:FF:000101">
    <property type="entry name" value="Laminin subunit beta 1"/>
    <property type="match status" value="1"/>
</dbReference>
<dbReference type="InterPro" id="IPR050440">
    <property type="entry name" value="Laminin/Netrin_ECM"/>
</dbReference>
<feature type="domain" description="Laminin EGF-like" evidence="25">
    <location>
        <begin position="870"/>
        <end position="917"/>
    </location>
</feature>
<feature type="disulfide bond" evidence="22">
    <location>
        <begin position="995"/>
        <end position="1009"/>
    </location>
</feature>
<evidence type="ECO:0000313" key="28">
    <source>
        <dbReference type="EMBL" id="KAF5907508.1"/>
    </source>
</evidence>
<dbReference type="FunFam" id="2.170.300.10:FF:000004">
    <property type="entry name" value="Laminin subunit beta 1"/>
    <property type="match status" value="1"/>
</dbReference>
<feature type="disulfide bond" evidence="22">
    <location>
        <begin position="920"/>
        <end position="937"/>
    </location>
</feature>
<dbReference type="GO" id="GO:0043259">
    <property type="term" value="C:laminin-10 complex"/>
    <property type="evidence" value="ECO:0007669"/>
    <property type="project" value="UniProtKB-ARBA"/>
</dbReference>
<keyword evidence="12 22" id="KW-0424">Laminin EGF-like domain</keyword>
<feature type="disulfide bond" evidence="22">
    <location>
        <begin position="2194"/>
        <end position="2206"/>
    </location>
</feature>
<feature type="disulfide bond" evidence="22">
    <location>
        <begin position="2507"/>
        <end position="2524"/>
    </location>
</feature>
<feature type="disulfide bond" evidence="22">
    <location>
        <begin position="2196"/>
        <end position="2213"/>
    </location>
</feature>
<feature type="disulfide bond" evidence="22">
    <location>
        <begin position="1201"/>
        <end position="1210"/>
    </location>
</feature>
<accession>A0A8J4UG56</accession>
<feature type="disulfide bond" evidence="22">
    <location>
        <begin position="2838"/>
        <end position="2847"/>
    </location>
</feature>
<dbReference type="PROSITE" id="PS01248">
    <property type="entry name" value="EGF_LAM_1"/>
    <property type="match status" value="7"/>
</dbReference>
<feature type="domain" description="Laminin EGF-like" evidence="25">
    <location>
        <begin position="2194"/>
        <end position="2240"/>
    </location>
</feature>
<feature type="domain" description="Laminin EGF-like" evidence="25">
    <location>
        <begin position="1123"/>
        <end position="1179"/>
    </location>
</feature>
<evidence type="ECO:0000256" key="9">
    <source>
        <dbReference type="ARBA" id="ARBA00023054"/>
    </source>
</evidence>
<evidence type="ECO:0000256" key="19">
    <source>
        <dbReference type="ARBA" id="ARBA00082919"/>
    </source>
</evidence>
<dbReference type="FunFam" id="2.10.25.10:FF:000138">
    <property type="entry name" value="Laminin subunit beta 1"/>
    <property type="match status" value="2"/>
</dbReference>
<dbReference type="SMART" id="SM00180">
    <property type="entry name" value="EGF_Lam"/>
    <property type="match status" value="26"/>
</dbReference>
<feature type="domain" description="Laminin EGF-like" evidence="25">
    <location>
        <begin position="1180"/>
        <end position="1227"/>
    </location>
</feature>
<evidence type="ECO:0000256" key="8">
    <source>
        <dbReference type="ARBA" id="ARBA00022889"/>
    </source>
</evidence>
<feature type="disulfide bond" evidence="22">
    <location>
        <begin position="1095"/>
        <end position="1104"/>
    </location>
</feature>
<dbReference type="GO" id="GO:0009887">
    <property type="term" value="P:animal organ morphogenesis"/>
    <property type="evidence" value="ECO:0007669"/>
    <property type="project" value="TreeGrafter"/>
</dbReference>
<feature type="domain" description="Laminin EGF-like" evidence="25">
    <location>
        <begin position="396"/>
        <end position="447"/>
    </location>
</feature>
<keyword evidence="3" id="KW-0272">Extracellular matrix</keyword>
<dbReference type="InterPro" id="IPR056860">
    <property type="entry name" value="LAMB4_dom"/>
</dbReference>
<evidence type="ECO:0000256" key="15">
    <source>
        <dbReference type="ARBA" id="ARBA00075282"/>
    </source>
</evidence>
<dbReference type="GO" id="GO:0034446">
    <property type="term" value="P:substrate adhesion-dependent cell spreading"/>
    <property type="evidence" value="ECO:0007669"/>
    <property type="project" value="TreeGrafter"/>
</dbReference>
<feature type="disulfide bond" evidence="22">
    <location>
        <begin position="2125"/>
        <end position="2139"/>
    </location>
</feature>
<dbReference type="GO" id="GO:0005737">
    <property type="term" value="C:cytoplasm"/>
    <property type="evidence" value="ECO:0007669"/>
    <property type="project" value="UniProtKB-ARBA"/>
</dbReference>
<feature type="disulfide bond" evidence="22">
    <location>
        <begin position="2113"/>
        <end position="2122"/>
    </location>
</feature>
<evidence type="ECO:0000256" key="5">
    <source>
        <dbReference type="ARBA" id="ARBA00022729"/>
    </source>
</evidence>
<dbReference type="FunFam" id="2.60.120.260:FF:000225">
    <property type="entry name" value="Laminin subunit beta-1"/>
    <property type="match status" value="1"/>
</dbReference>
<dbReference type="GO" id="GO:0009888">
    <property type="term" value="P:tissue development"/>
    <property type="evidence" value="ECO:0007669"/>
    <property type="project" value="TreeGrafter"/>
</dbReference>
<evidence type="ECO:0000256" key="22">
    <source>
        <dbReference type="PROSITE-ProRule" id="PRU00460"/>
    </source>
</evidence>
<feature type="signal peptide" evidence="24">
    <location>
        <begin position="1"/>
        <end position="20"/>
    </location>
</feature>
<feature type="domain" description="Laminin IV type B" evidence="26">
    <location>
        <begin position="658"/>
        <end position="864"/>
    </location>
</feature>
<feature type="disulfide bond" evidence="22">
    <location>
        <begin position="870"/>
        <end position="882"/>
    </location>
</feature>
<feature type="domain" description="Laminin N-terminal" evidence="27">
    <location>
        <begin position="1684"/>
        <end position="1955"/>
    </location>
</feature>
<dbReference type="PANTHER" id="PTHR10574:SF279">
    <property type="entry name" value="LAMININ SUBUNIT BETA 4"/>
    <property type="match status" value="1"/>
</dbReference>
<feature type="disulfide bond" evidence="22">
    <location>
        <begin position="2570"/>
        <end position="2579"/>
    </location>
</feature>
<dbReference type="InterPro" id="IPR002049">
    <property type="entry name" value="LE_dom"/>
</dbReference>
<reference evidence="28" key="1">
    <citation type="submission" date="2020-07" db="EMBL/GenBank/DDBJ databases">
        <title>Clarias magur genome sequencing, assembly and annotation.</title>
        <authorList>
            <person name="Kushwaha B."/>
            <person name="Kumar R."/>
            <person name="Das P."/>
            <person name="Joshi C.G."/>
            <person name="Kumar D."/>
            <person name="Nagpure N.S."/>
            <person name="Pandey M."/>
            <person name="Agarwal S."/>
            <person name="Srivastava S."/>
            <person name="Singh M."/>
            <person name="Sahoo L."/>
            <person name="Jayasankar P."/>
            <person name="Meher P.K."/>
            <person name="Koringa P.G."/>
            <person name="Iquebal M.A."/>
            <person name="Das S.P."/>
            <person name="Bit A."/>
            <person name="Patnaik S."/>
            <person name="Patel N."/>
            <person name="Shah T.M."/>
            <person name="Hinsu A."/>
            <person name="Jena J.K."/>
        </authorList>
    </citation>
    <scope>NUCLEOTIDE SEQUENCE</scope>
    <source>
        <strain evidence="28">CIFAMagur01</strain>
        <tissue evidence="28">Testis</tissue>
    </source>
</reference>
<feature type="disulfide bond" evidence="22">
    <location>
        <begin position="2769"/>
        <end position="2781"/>
    </location>
</feature>
<evidence type="ECO:0000259" key="27">
    <source>
        <dbReference type="PROSITE" id="PS51117"/>
    </source>
</evidence>
<evidence type="ECO:0000256" key="18">
    <source>
        <dbReference type="ARBA" id="ARBA00076958"/>
    </source>
</evidence>
<feature type="domain" description="Laminin IV type B" evidence="26">
    <location>
        <begin position="2233"/>
        <end position="2451"/>
    </location>
</feature>
<dbReference type="PANTHER" id="PTHR10574">
    <property type="entry name" value="NETRIN/LAMININ-RELATED"/>
    <property type="match status" value="1"/>
</dbReference>
<evidence type="ECO:0000313" key="29">
    <source>
        <dbReference type="Proteomes" id="UP000727407"/>
    </source>
</evidence>
<evidence type="ECO:0000256" key="14">
    <source>
        <dbReference type="ARBA" id="ARBA00071083"/>
    </source>
</evidence>
<proteinExistence type="predicted"/>
<feature type="disulfide bond" evidence="22">
    <location>
        <begin position="872"/>
        <end position="889"/>
    </location>
</feature>
<dbReference type="GO" id="GO:0070831">
    <property type="term" value="P:basement membrane assembly"/>
    <property type="evidence" value="ECO:0007669"/>
    <property type="project" value="TreeGrafter"/>
</dbReference>
<feature type="disulfide bond" evidence="22">
    <location>
        <begin position="2457"/>
        <end position="2469"/>
    </location>
</feature>
<feature type="domain" description="Laminin EGF-like" evidence="25">
    <location>
        <begin position="2505"/>
        <end position="2550"/>
    </location>
</feature>
<feature type="domain" description="Laminin N-terminal" evidence="27">
    <location>
        <begin position="25"/>
        <end position="265"/>
    </location>
</feature>
<feature type="disulfide bond" evidence="22">
    <location>
        <begin position="2177"/>
        <end position="2191"/>
    </location>
</feature>